<organism evidence="1 2">
    <name type="scientific">Gossypium australe</name>
    <dbReference type="NCBI Taxonomy" id="47621"/>
    <lineage>
        <taxon>Eukaryota</taxon>
        <taxon>Viridiplantae</taxon>
        <taxon>Streptophyta</taxon>
        <taxon>Embryophyta</taxon>
        <taxon>Tracheophyta</taxon>
        <taxon>Spermatophyta</taxon>
        <taxon>Magnoliopsida</taxon>
        <taxon>eudicotyledons</taxon>
        <taxon>Gunneridae</taxon>
        <taxon>Pentapetalae</taxon>
        <taxon>rosids</taxon>
        <taxon>malvids</taxon>
        <taxon>Malvales</taxon>
        <taxon>Malvaceae</taxon>
        <taxon>Malvoideae</taxon>
        <taxon>Gossypium</taxon>
    </lineage>
</organism>
<keyword evidence="2" id="KW-1185">Reference proteome</keyword>
<dbReference type="Proteomes" id="UP000325315">
    <property type="component" value="Unassembled WGS sequence"/>
</dbReference>
<evidence type="ECO:0000313" key="2">
    <source>
        <dbReference type="Proteomes" id="UP000325315"/>
    </source>
</evidence>
<reference evidence="2" key="1">
    <citation type="journal article" date="2019" name="Plant Biotechnol. J.">
        <title>Genome sequencing of the Australian wild diploid species Gossypium australe highlights disease resistance and delayed gland morphogenesis.</title>
        <authorList>
            <person name="Cai Y."/>
            <person name="Cai X."/>
            <person name="Wang Q."/>
            <person name="Wang P."/>
            <person name="Zhang Y."/>
            <person name="Cai C."/>
            <person name="Xu Y."/>
            <person name="Wang K."/>
            <person name="Zhou Z."/>
            <person name="Wang C."/>
            <person name="Geng S."/>
            <person name="Li B."/>
            <person name="Dong Q."/>
            <person name="Hou Y."/>
            <person name="Wang H."/>
            <person name="Ai P."/>
            <person name="Liu Z."/>
            <person name="Yi F."/>
            <person name="Sun M."/>
            <person name="An G."/>
            <person name="Cheng J."/>
            <person name="Zhang Y."/>
            <person name="Shi Q."/>
            <person name="Xie Y."/>
            <person name="Shi X."/>
            <person name="Chang Y."/>
            <person name="Huang F."/>
            <person name="Chen Y."/>
            <person name="Hong S."/>
            <person name="Mi L."/>
            <person name="Sun Q."/>
            <person name="Zhang L."/>
            <person name="Zhou B."/>
            <person name="Peng R."/>
            <person name="Zhang X."/>
            <person name="Liu F."/>
        </authorList>
    </citation>
    <scope>NUCLEOTIDE SEQUENCE [LARGE SCALE GENOMIC DNA]</scope>
    <source>
        <strain evidence="2">cv. PA1801</strain>
    </source>
</reference>
<accession>A0A5B6UJY2</accession>
<dbReference type="AlphaFoldDB" id="A0A5B6UJY2"/>
<protein>
    <submittedName>
        <fullName evidence="1">Charged multivesicular body protein 5-like</fullName>
    </submittedName>
</protein>
<gene>
    <name evidence="1" type="ORF">EPI10_003942</name>
</gene>
<name>A0A5B6UJY2_9ROSI</name>
<dbReference type="EMBL" id="SMMG02000011">
    <property type="protein sequence ID" value="KAA3457237.1"/>
    <property type="molecule type" value="Genomic_DNA"/>
</dbReference>
<comment type="caution">
    <text evidence="1">The sequence shown here is derived from an EMBL/GenBank/DDBJ whole genome shotgun (WGS) entry which is preliminary data.</text>
</comment>
<evidence type="ECO:0000313" key="1">
    <source>
        <dbReference type="EMBL" id="KAA3457237.1"/>
    </source>
</evidence>
<proteinExistence type="predicted"/>
<sequence length="78" mass="9041">MKRAFGVKKDKEPPPSIQDASDRIVKWKRVATLFQASSFMLLFQTGTQEFSPDGHFIVSADRDFKIRERVLLRNQKSN</sequence>